<keyword evidence="1" id="KW-0812">Transmembrane</keyword>
<feature type="transmembrane region" description="Helical" evidence="1">
    <location>
        <begin position="47"/>
        <end position="65"/>
    </location>
</feature>
<organism evidence="2 3">
    <name type="scientific">Xenopus laevis</name>
    <name type="common">African clawed frog</name>
    <dbReference type="NCBI Taxonomy" id="8355"/>
    <lineage>
        <taxon>Eukaryota</taxon>
        <taxon>Metazoa</taxon>
        <taxon>Chordata</taxon>
        <taxon>Craniata</taxon>
        <taxon>Vertebrata</taxon>
        <taxon>Euteleostomi</taxon>
        <taxon>Amphibia</taxon>
        <taxon>Batrachia</taxon>
        <taxon>Anura</taxon>
        <taxon>Pipoidea</taxon>
        <taxon>Pipidae</taxon>
        <taxon>Xenopodinae</taxon>
        <taxon>Xenopus</taxon>
        <taxon>Xenopus</taxon>
    </lineage>
</organism>
<dbReference type="EMBL" id="CM004475">
    <property type="protein sequence ID" value="OCT77460.1"/>
    <property type="molecule type" value="Genomic_DNA"/>
</dbReference>
<protein>
    <submittedName>
        <fullName evidence="2">Uncharacterized protein</fullName>
    </submittedName>
</protein>
<reference evidence="3" key="1">
    <citation type="journal article" date="2016" name="Nature">
        <title>Genome evolution in the allotetraploid frog Xenopus laevis.</title>
        <authorList>
            <person name="Session A.M."/>
            <person name="Uno Y."/>
            <person name="Kwon T."/>
            <person name="Chapman J.A."/>
            <person name="Toyoda A."/>
            <person name="Takahashi S."/>
            <person name="Fukui A."/>
            <person name="Hikosaka A."/>
            <person name="Suzuki A."/>
            <person name="Kondo M."/>
            <person name="van Heeringen S.J."/>
            <person name="Quigley I."/>
            <person name="Heinz S."/>
            <person name="Ogino H."/>
            <person name="Ochi H."/>
            <person name="Hellsten U."/>
            <person name="Lyons J.B."/>
            <person name="Simakov O."/>
            <person name="Putnam N."/>
            <person name="Stites J."/>
            <person name="Kuroki Y."/>
            <person name="Tanaka T."/>
            <person name="Michiue T."/>
            <person name="Watanabe M."/>
            <person name="Bogdanovic O."/>
            <person name="Lister R."/>
            <person name="Georgiou G."/>
            <person name="Paranjpe S.S."/>
            <person name="van Kruijsbergen I."/>
            <person name="Shu S."/>
            <person name="Carlson J."/>
            <person name="Kinoshita T."/>
            <person name="Ohta Y."/>
            <person name="Mawaribuchi S."/>
            <person name="Jenkins J."/>
            <person name="Grimwood J."/>
            <person name="Schmutz J."/>
            <person name="Mitros T."/>
            <person name="Mozaffari S.V."/>
            <person name="Suzuki Y."/>
            <person name="Haramoto Y."/>
            <person name="Yamamoto T.S."/>
            <person name="Takagi C."/>
            <person name="Heald R."/>
            <person name="Miller K."/>
            <person name="Haudenschild C."/>
            <person name="Kitzman J."/>
            <person name="Nakayama T."/>
            <person name="Izutsu Y."/>
            <person name="Robert J."/>
            <person name="Fortriede J."/>
            <person name="Burns K."/>
            <person name="Lotay V."/>
            <person name="Karimi K."/>
            <person name="Yasuoka Y."/>
            <person name="Dichmann D.S."/>
            <person name="Flajnik M.F."/>
            <person name="Houston D.W."/>
            <person name="Shendure J."/>
            <person name="DuPasquier L."/>
            <person name="Vize P.D."/>
            <person name="Zorn A.M."/>
            <person name="Ito M."/>
            <person name="Marcotte E.M."/>
            <person name="Wallingford J.B."/>
            <person name="Ito Y."/>
            <person name="Asashima M."/>
            <person name="Ueno N."/>
            <person name="Matsuda Y."/>
            <person name="Veenstra G.J."/>
            <person name="Fujiyama A."/>
            <person name="Harland R.M."/>
            <person name="Taira M."/>
            <person name="Rokhsar D.S."/>
        </authorList>
    </citation>
    <scope>NUCLEOTIDE SEQUENCE [LARGE SCALE GENOMIC DNA]</scope>
    <source>
        <strain evidence="3">J</strain>
    </source>
</reference>
<keyword evidence="1" id="KW-0472">Membrane</keyword>
<proteinExistence type="predicted"/>
<evidence type="ECO:0000256" key="1">
    <source>
        <dbReference type="SAM" id="Phobius"/>
    </source>
</evidence>
<evidence type="ECO:0000313" key="3">
    <source>
        <dbReference type="Proteomes" id="UP000694892"/>
    </source>
</evidence>
<sequence>MCPSLCGILFLSKCPWPIKGLFAAGYRDWPEQLGFIQDTTWKRSGSSRGLISFSFVSGFIILFLFPQR</sequence>
<evidence type="ECO:0000313" key="2">
    <source>
        <dbReference type="EMBL" id="OCT77460.1"/>
    </source>
</evidence>
<accession>A0A974CRS8</accession>
<name>A0A974CRS8_XENLA</name>
<keyword evidence="1" id="KW-1133">Transmembrane helix</keyword>
<gene>
    <name evidence="2" type="ORF">XELAEV_18028552mg</name>
</gene>
<dbReference type="AlphaFoldDB" id="A0A974CRS8"/>
<dbReference type="Proteomes" id="UP000694892">
    <property type="component" value="Chromosome 5S"/>
</dbReference>